<keyword evidence="2" id="KW-1185">Reference proteome</keyword>
<name>A0ABR1JMY1_9AGAR</name>
<dbReference type="Proteomes" id="UP001498398">
    <property type="component" value="Unassembled WGS sequence"/>
</dbReference>
<gene>
    <name evidence="1" type="ORF">VKT23_006501</name>
</gene>
<proteinExistence type="predicted"/>
<reference evidence="1 2" key="1">
    <citation type="submission" date="2024-01" db="EMBL/GenBank/DDBJ databases">
        <title>A draft genome for the cacao thread blight pathogen Marasmiellus scandens.</title>
        <authorList>
            <person name="Baruah I.K."/>
            <person name="Leung J."/>
            <person name="Bukari Y."/>
            <person name="Amoako-Attah I."/>
            <person name="Meinhardt L.W."/>
            <person name="Bailey B.A."/>
            <person name="Cohen S.P."/>
        </authorList>
    </citation>
    <scope>NUCLEOTIDE SEQUENCE [LARGE SCALE GENOMIC DNA]</scope>
    <source>
        <strain evidence="1 2">GH-19</strain>
    </source>
</reference>
<dbReference type="EMBL" id="JBANRG010000008">
    <property type="protein sequence ID" value="KAK7464333.1"/>
    <property type="molecule type" value="Genomic_DNA"/>
</dbReference>
<accession>A0ABR1JMY1</accession>
<evidence type="ECO:0000313" key="2">
    <source>
        <dbReference type="Proteomes" id="UP001498398"/>
    </source>
</evidence>
<protein>
    <submittedName>
        <fullName evidence="1">Uncharacterized protein</fullName>
    </submittedName>
</protein>
<comment type="caution">
    <text evidence="1">The sequence shown here is derived from an EMBL/GenBank/DDBJ whole genome shotgun (WGS) entry which is preliminary data.</text>
</comment>
<sequence length="79" mass="8691">MAWKNAAISVVAGFLIGVLRNGTRPLPVIVTAPDLLSKLATVELTFATWNGLKEHWVRSSRHYTAMNISQSKLARTASR</sequence>
<organism evidence="1 2">
    <name type="scientific">Marasmiellus scandens</name>
    <dbReference type="NCBI Taxonomy" id="2682957"/>
    <lineage>
        <taxon>Eukaryota</taxon>
        <taxon>Fungi</taxon>
        <taxon>Dikarya</taxon>
        <taxon>Basidiomycota</taxon>
        <taxon>Agaricomycotina</taxon>
        <taxon>Agaricomycetes</taxon>
        <taxon>Agaricomycetidae</taxon>
        <taxon>Agaricales</taxon>
        <taxon>Marasmiineae</taxon>
        <taxon>Omphalotaceae</taxon>
        <taxon>Marasmiellus</taxon>
    </lineage>
</organism>
<evidence type="ECO:0000313" key="1">
    <source>
        <dbReference type="EMBL" id="KAK7464333.1"/>
    </source>
</evidence>